<dbReference type="AlphaFoldDB" id="A0A5D0RN88"/>
<feature type="transmembrane region" description="Helical" evidence="6">
    <location>
        <begin position="161"/>
        <end position="179"/>
    </location>
</feature>
<dbReference type="GO" id="GO:0005886">
    <property type="term" value="C:plasma membrane"/>
    <property type="evidence" value="ECO:0007669"/>
    <property type="project" value="UniProtKB-SubCell"/>
</dbReference>
<evidence type="ECO:0000313" key="9">
    <source>
        <dbReference type="Proteomes" id="UP000322080"/>
    </source>
</evidence>
<keyword evidence="2" id="KW-1003">Cell membrane</keyword>
<dbReference type="InterPro" id="IPR020846">
    <property type="entry name" value="MFS_dom"/>
</dbReference>
<accession>A0A5D0RN88</accession>
<keyword evidence="4 6" id="KW-1133">Transmembrane helix</keyword>
<dbReference type="InterPro" id="IPR050189">
    <property type="entry name" value="MFS_Efflux_Transporters"/>
</dbReference>
<feature type="transmembrane region" description="Helical" evidence="6">
    <location>
        <begin position="366"/>
        <end position="388"/>
    </location>
</feature>
<comment type="caution">
    <text evidence="8">The sequence shown here is derived from an EMBL/GenBank/DDBJ whole genome shotgun (WGS) entry which is preliminary data.</text>
</comment>
<evidence type="ECO:0000313" key="8">
    <source>
        <dbReference type="EMBL" id="TYB82044.1"/>
    </source>
</evidence>
<organism evidence="8 9">
    <name type="scientific">Maritimibacter fusiformis</name>
    <dbReference type="NCBI Taxonomy" id="2603819"/>
    <lineage>
        <taxon>Bacteria</taxon>
        <taxon>Pseudomonadati</taxon>
        <taxon>Pseudomonadota</taxon>
        <taxon>Alphaproteobacteria</taxon>
        <taxon>Rhodobacterales</taxon>
        <taxon>Roseobacteraceae</taxon>
        <taxon>Maritimibacter</taxon>
    </lineage>
</organism>
<evidence type="ECO:0000256" key="5">
    <source>
        <dbReference type="ARBA" id="ARBA00023136"/>
    </source>
</evidence>
<feature type="transmembrane region" description="Helical" evidence="6">
    <location>
        <begin position="272"/>
        <end position="291"/>
    </location>
</feature>
<evidence type="ECO:0000256" key="6">
    <source>
        <dbReference type="SAM" id="Phobius"/>
    </source>
</evidence>
<dbReference type="Gene3D" id="1.20.1250.20">
    <property type="entry name" value="MFS general substrate transporter like domains"/>
    <property type="match status" value="2"/>
</dbReference>
<dbReference type="Pfam" id="PF07690">
    <property type="entry name" value="MFS_1"/>
    <property type="match status" value="2"/>
</dbReference>
<feature type="domain" description="Major facilitator superfamily (MFS) profile" evidence="7">
    <location>
        <begin position="4"/>
        <end position="394"/>
    </location>
</feature>
<evidence type="ECO:0000256" key="1">
    <source>
        <dbReference type="ARBA" id="ARBA00004651"/>
    </source>
</evidence>
<keyword evidence="5 6" id="KW-0472">Membrane</keyword>
<feature type="transmembrane region" description="Helical" evidence="6">
    <location>
        <begin position="43"/>
        <end position="62"/>
    </location>
</feature>
<dbReference type="SUPFAM" id="SSF103473">
    <property type="entry name" value="MFS general substrate transporter"/>
    <property type="match status" value="1"/>
</dbReference>
<dbReference type="PANTHER" id="PTHR43124">
    <property type="entry name" value="PURINE EFFLUX PUMP PBUE"/>
    <property type="match status" value="1"/>
</dbReference>
<comment type="subcellular location">
    <subcellularLocation>
        <location evidence="1">Cell membrane</location>
        <topology evidence="1">Multi-pass membrane protein</topology>
    </subcellularLocation>
</comment>
<dbReference type="InterPro" id="IPR036259">
    <property type="entry name" value="MFS_trans_sf"/>
</dbReference>
<feature type="transmembrane region" description="Helical" evidence="6">
    <location>
        <begin position="129"/>
        <end position="149"/>
    </location>
</feature>
<proteinExistence type="predicted"/>
<evidence type="ECO:0000256" key="3">
    <source>
        <dbReference type="ARBA" id="ARBA00022692"/>
    </source>
</evidence>
<dbReference type="Proteomes" id="UP000322080">
    <property type="component" value="Unassembled WGS sequence"/>
</dbReference>
<feature type="transmembrane region" description="Helical" evidence="6">
    <location>
        <begin position="71"/>
        <end position="89"/>
    </location>
</feature>
<reference evidence="8 9" key="1">
    <citation type="submission" date="2019-08" db="EMBL/GenBank/DDBJ databases">
        <title>Identification of a novel species of the genus Boseongicola.</title>
        <authorList>
            <person name="Zhang X.-Q."/>
        </authorList>
    </citation>
    <scope>NUCLEOTIDE SEQUENCE [LARGE SCALE GENOMIC DNA]</scope>
    <source>
        <strain evidence="8 9">HY14</strain>
    </source>
</reference>
<feature type="transmembrane region" description="Helical" evidence="6">
    <location>
        <begin position="199"/>
        <end position="219"/>
    </location>
</feature>
<evidence type="ECO:0000256" key="4">
    <source>
        <dbReference type="ARBA" id="ARBA00022989"/>
    </source>
</evidence>
<sequence length="394" mass="41262">MRAGLAALVVAYVLSQFYRAFLPVMTPVLSTDLGASAEALSRASGLWFLTFAAMQIPVGWALDHVGPRRTAAVLLGVGGGGGAALFALASAPWHIQASMVLLGIACAPVLMASFFIFARMFSTNMFGTLAGATIGFGAFGNIAGSLPMAWAVEAFGWRETLWGLTAITITVALLVWFLVQDPPPVASAEGEPKGSLLTLLKMPALWLIIPIQFFSYAPSAGLRGLWAGPYMSDIYGLDASGIGLVTLAMGIAMIIGNVLYGPLDRVFGTRKWVVFWGNTLSALCIFGLWLWPQSGVASATILLAAAGLFGASFPAIMAHARSFFPAHLTGRGVTLLNLFGIGGVGVFQFASGSVFAAASAGGDPVAAYQTLFLFFGIPVVIGLAIYLFSQDRTD</sequence>
<name>A0A5D0RN88_9RHOB</name>
<dbReference type="EMBL" id="VSIY01000004">
    <property type="protein sequence ID" value="TYB82044.1"/>
    <property type="molecule type" value="Genomic_DNA"/>
</dbReference>
<dbReference type="GO" id="GO:0022857">
    <property type="term" value="F:transmembrane transporter activity"/>
    <property type="evidence" value="ECO:0007669"/>
    <property type="project" value="InterPro"/>
</dbReference>
<dbReference type="PROSITE" id="PS50850">
    <property type="entry name" value="MFS"/>
    <property type="match status" value="1"/>
</dbReference>
<evidence type="ECO:0000256" key="2">
    <source>
        <dbReference type="ARBA" id="ARBA00022475"/>
    </source>
</evidence>
<feature type="transmembrane region" description="Helical" evidence="6">
    <location>
        <begin position="239"/>
        <end position="260"/>
    </location>
</feature>
<gene>
    <name evidence="8" type="ORF">FVF75_04740</name>
</gene>
<keyword evidence="9" id="KW-1185">Reference proteome</keyword>
<feature type="transmembrane region" description="Helical" evidence="6">
    <location>
        <begin position="95"/>
        <end position="117"/>
    </location>
</feature>
<keyword evidence="3 6" id="KW-0812">Transmembrane</keyword>
<protein>
    <submittedName>
        <fullName evidence="8">MFS transporter</fullName>
    </submittedName>
</protein>
<feature type="transmembrane region" description="Helical" evidence="6">
    <location>
        <begin position="297"/>
        <end position="317"/>
    </location>
</feature>
<evidence type="ECO:0000259" key="7">
    <source>
        <dbReference type="PROSITE" id="PS50850"/>
    </source>
</evidence>
<dbReference type="PANTHER" id="PTHR43124:SF3">
    <property type="entry name" value="CHLORAMPHENICOL EFFLUX PUMP RV0191"/>
    <property type="match status" value="1"/>
</dbReference>
<feature type="transmembrane region" description="Helical" evidence="6">
    <location>
        <begin position="338"/>
        <end position="360"/>
    </location>
</feature>
<dbReference type="RefSeq" id="WP_148376726.1">
    <property type="nucleotide sequence ID" value="NZ_VSIY01000004.1"/>
</dbReference>
<dbReference type="InterPro" id="IPR011701">
    <property type="entry name" value="MFS"/>
</dbReference>